<dbReference type="InterPro" id="IPR010119">
    <property type="entry name" value="Gluconeogen_factor"/>
</dbReference>
<dbReference type="InterPro" id="IPR038136">
    <property type="entry name" value="CofD-like_dom_sf"/>
</dbReference>
<dbReference type="GO" id="GO:0005737">
    <property type="term" value="C:cytoplasm"/>
    <property type="evidence" value="ECO:0007669"/>
    <property type="project" value="UniProtKB-SubCell"/>
</dbReference>
<keyword evidence="4" id="KW-1185">Reference proteome</keyword>
<dbReference type="OrthoDB" id="9783842at2"/>
<dbReference type="GO" id="GO:0043743">
    <property type="term" value="F:LPPG:FO 2-phospho-L-lactate transferase activity"/>
    <property type="evidence" value="ECO:0007669"/>
    <property type="project" value="InterPro"/>
</dbReference>
<organism evidence="3 4">
    <name type="scientific">Acidaminobacter hydrogenoformans DSM 2784</name>
    <dbReference type="NCBI Taxonomy" id="1120920"/>
    <lineage>
        <taxon>Bacteria</taxon>
        <taxon>Bacillati</taxon>
        <taxon>Bacillota</taxon>
        <taxon>Clostridia</taxon>
        <taxon>Peptostreptococcales</taxon>
        <taxon>Acidaminobacteraceae</taxon>
        <taxon>Acidaminobacter</taxon>
    </lineage>
</organism>
<name>A0A1G5S1C2_9FIRM</name>
<dbReference type="CDD" id="cd07187">
    <property type="entry name" value="YvcK_like"/>
    <property type="match status" value="1"/>
</dbReference>
<sequence>MSGAPISRESELIVPRSDLKILAIGGGSGLSVLLRGLKQVTRDVVAVVAMSDDGGSSGVLREDLGMLPPGDIRSCIVALANQEPVLLDLLNYRFKEGHLRGQNLGNLMIAALSDISNSFEEAIRLIHEIFAVTGRVLPVTLEDVRLKAFLSDGTVVEGESKIPLESAAAGLRIERVCMVPEKPKALDEVLTSIAEADVIVLGPGSLYTSILPNLLVAGVADAIRSSRAPKVLIINLMSQRGETDGYSPADYHRALEAHAGPGLVTHVLFNNAVIDEAIVSRYKAEWAAPVQMTAADRLYFETKDIALLLDDYVEVVKGYIRHDALKVSLRIEALADIKIYHRGH</sequence>
<reference evidence="3 4" key="1">
    <citation type="submission" date="2016-10" db="EMBL/GenBank/DDBJ databases">
        <authorList>
            <person name="de Groot N.N."/>
        </authorList>
    </citation>
    <scope>NUCLEOTIDE SEQUENCE [LARGE SCALE GENOMIC DNA]</scope>
    <source>
        <strain evidence="3 4">DSM 2784</strain>
    </source>
</reference>
<dbReference type="PANTHER" id="PTHR30135">
    <property type="entry name" value="UNCHARACTERIZED PROTEIN YVCK-RELATED"/>
    <property type="match status" value="1"/>
</dbReference>
<dbReference type="PANTHER" id="PTHR30135:SF3">
    <property type="entry name" value="GLUCONEOGENESIS FACTOR-RELATED"/>
    <property type="match status" value="1"/>
</dbReference>
<evidence type="ECO:0000256" key="1">
    <source>
        <dbReference type="ARBA" id="ARBA00022490"/>
    </source>
</evidence>
<dbReference type="HAMAP" id="MF_00973">
    <property type="entry name" value="Gluconeogen_factor"/>
    <property type="match status" value="1"/>
</dbReference>
<dbReference type="NCBIfam" id="TIGR01826">
    <property type="entry name" value="CofD_related"/>
    <property type="match status" value="1"/>
</dbReference>
<dbReference type="Gene3D" id="3.40.50.10680">
    <property type="entry name" value="CofD-like domains"/>
    <property type="match status" value="1"/>
</dbReference>
<keyword evidence="1 2" id="KW-0963">Cytoplasm</keyword>
<comment type="similarity">
    <text evidence="2">Belongs to the gluconeogenesis factor family.</text>
</comment>
<evidence type="ECO:0000256" key="2">
    <source>
        <dbReference type="HAMAP-Rule" id="MF_00973"/>
    </source>
</evidence>
<accession>A0A1G5S1C2</accession>
<dbReference type="RefSeq" id="WP_092591091.1">
    <property type="nucleotide sequence ID" value="NZ_FMWL01000009.1"/>
</dbReference>
<protein>
    <recommendedName>
        <fullName evidence="2">Putative gluconeogenesis factor</fullName>
    </recommendedName>
</protein>
<dbReference type="EMBL" id="FMWL01000009">
    <property type="protein sequence ID" value="SCZ79927.1"/>
    <property type="molecule type" value="Genomic_DNA"/>
</dbReference>
<dbReference type="Pfam" id="PF01933">
    <property type="entry name" value="CofD"/>
    <property type="match status" value="1"/>
</dbReference>
<dbReference type="GO" id="GO:0008360">
    <property type="term" value="P:regulation of cell shape"/>
    <property type="evidence" value="ECO:0007669"/>
    <property type="project" value="UniProtKB-UniRule"/>
</dbReference>
<proteinExistence type="inferred from homology"/>
<dbReference type="InterPro" id="IPR002882">
    <property type="entry name" value="CofD"/>
</dbReference>
<evidence type="ECO:0000313" key="3">
    <source>
        <dbReference type="EMBL" id="SCZ79927.1"/>
    </source>
</evidence>
<evidence type="ECO:0000313" key="4">
    <source>
        <dbReference type="Proteomes" id="UP000199208"/>
    </source>
</evidence>
<comment type="function">
    <text evidence="2">Required for morphogenesis under gluconeogenic growth conditions.</text>
</comment>
<dbReference type="AlphaFoldDB" id="A0A1G5S1C2"/>
<dbReference type="STRING" id="1120920.SAMN03080599_02017"/>
<dbReference type="Proteomes" id="UP000199208">
    <property type="component" value="Unassembled WGS sequence"/>
</dbReference>
<gene>
    <name evidence="3" type="ORF">SAMN03080599_02017</name>
</gene>
<dbReference type="SUPFAM" id="SSF142338">
    <property type="entry name" value="CofD-like"/>
    <property type="match status" value="1"/>
</dbReference>
<comment type="subcellular location">
    <subcellularLocation>
        <location evidence="2">Cytoplasm</location>
    </subcellularLocation>
</comment>